<dbReference type="InterPro" id="IPR001279">
    <property type="entry name" value="Metallo-B-lactamas"/>
</dbReference>
<evidence type="ECO:0000313" key="9">
    <source>
        <dbReference type="EMBL" id="MBS9334917.1"/>
    </source>
</evidence>
<evidence type="ECO:0000256" key="4">
    <source>
        <dbReference type="ARBA" id="ARBA00022989"/>
    </source>
</evidence>
<evidence type="ECO:0000313" key="10">
    <source>
        <dbReference type="Proteomes" id="UP001519418"/>
    </source>
</evidence>
<dbReference type="Proteomes" id="UP001519418">
    <property type="component" value="Unassembled WGS sequence"/>
</dbReference>
<feature type="transmembrane region" description="Helical" evidence="6">
    <location>
        <begin position="383"/>
        <end position="405"/>
    </location>
</feature>
<feature type="domain" description="ComEC/Rec2-related protein" evidence="8">
    <location>
        <begin position="231"/>
        <end position="456"/>
    </location>
</feature>
<gene>
    <name evidence="9" type="ORF">G6R27_02540</name>
</gene>
<feature type="domain" description="Metallo-beta-lactamase" evidence="7">
    <location>
        <begin position="501"/>
        <end position="621"/>
    </location>
</feature>
<keyword evidence="4 6" id="KW-1133">Transmembrane helix</keyword>
<dbReference type="InterPro" id="IPR035681">
    <property type="entry name" value="ComA-like_MBL"/>
</dbReference>
<dbReference type="Gene3D" id="3.60.15.10">
    <property type="entry name" value="Ribonuclease Z/Hydroxyacylglutathione hydrolase-like"/>
    <property type="match status" value="1"/>
</dbReference>
<organism evidence="9 10">
    <name type="scientific">Fructobacillus papyriferae</name>
    <dbReference type="NCBI Taxonomy" id="2713171"/>
    <lineage>
        <taxon>Bacteria</taxon>
        <taxon>Bacillati</taxon>
        <taxon>Bacillota</taxon>
        <taxon>Bacilli</taxon>
        <taxon>Lactobacillales</taxon>
        <taxon>Lactobacillaceae</taxon>
        <taxon>Fructobacillus</taxon>
    </lineage>
</organism>
<dbReference type="PANTHER" id="PTHR30619">
    <property type="entry name" value="DNA INTERNALIZATION/COMPETENCE PROTEIN COMEC/REC2"/>
    <property type="match status" value="1"/>
</dbReference>
<accession>A0ABS5QSI0</accession>
<evidence type="ECO:0000256" key="6">
    <source>
        <dbReference type="SAM" id="Phobius"/>
    </source>
</evidence>
<dbReference type="InterPro" id="IPR036866">
    <property type="entry name" value="RibonucZ/Hydroxyglut_hydro"/>
</dbReference>
<keyword evidence="2" id="KW-1003">Cell membrane</keyword>
<dbReference type="InterPro" id="IPR052159">
    <property type="entry name" value="Competence_DNA_uptake"/>
</dbReference>
<evidence type="ECO:0000256" key="3">
    <source>
        <dbReference type="ARBA" id="ARBA00022692"/>
    </source>
</evidence>
<dbReference type="CDD" id="cd07731">
    <property type="entry name" value="ComA-like_MBL-fold"/>
    <property type="match status" value="1"/>
</dbReference>
<dbReference type="RefSeq" id="WP_213819509.1">
    <property type="nucleotide sequence ID" value="NZ_JAAMFI010000001.1"/>
</dbReference>
<evidence type="ECO:0000256" key="2">
    <source>
        <dbReference type="ARBA" id="ARBA00022475"/>
    </source>
</evidence>
<evidence type="ECO:0000256" key="5">
    <source>
        <dbReference type="ARBA" id="ARBA00023136"/>
    </source>
</evidence>
<dbReference type="NCBIfam" id="TIGR00360">
    <property type="entry name" value="ComEC_N-term"/>
    <property type="match status" value="1"/>
</dbReference>
<dbReference type="EMBL" id="JAAMFI010000001">
    <property type="protein sequence ID" value="MBS9334917.1"/>
    <property type="molecule type" value="Genomic_DNA"/>
</dbReference>
<evidence type="ECO:0000259" key="7">
    <source>
        <dbReference type="Pfam" id="PF00753"/>
    </source>
</evidence>
<sequence>MRTRHFHFLLALVFAALSLVINRPNALTVTLMVGMTLLSLTLGFGKKLRLFWTLCLPFVLYLQVGHGHLEKQALRPASQGQERLLVHADQLKIAEDGRIRGQGKTARGEKLLFSYAAKDQADVDRWAQLSGTYWLFGQADKTPIMGPTNDYQFDFRAYWQSQKVTHTLCFKEVAIQPADAQNPWQALLFACHRAHAAAERWTDRLPNPLRDYALSLILASKGSQLYDNNPMIAELGLIHLFALSGLHVAFLTRFLREGFLLARISREVGDGLLAFFLPLFFLFTGLPAVLFRAMLSGEMKLFGRNFRLRIDPIKSWSWSLIGSLIVYPQLLLTMGGQLSFALTLAVIISQGSNIWQRGLFLSLVTFPFILATQYSWNLWQTLANILAVPVFTVVVLPVTLVGYFACWIPGVCPITNTIIQLFDKAVALAGALPGKIVIGALSWPVLVLLFLLPFFALGAKKSSKKLAIATWLFLLLGNSAFVHWPKQGEWTTFDIGQGDAAVLIEPRHKTITMIDTGGKVQFGPRPHYSTGRPTDTRPKVVQNKALKQQEGLARSVIVPYLHAKGIAHINTLALSHQDQDHIGDSRVILQNFKVDQLVIPAGMRSLPAFQRKIQPYLQKTKVIEATDQTKVPNCPLQILYPFAAGLAGNDDSLAWGGRLGGQTIYTAGDLDQSGETKILTKYPEFVPDIVKFGHHGSKTATDPKVFAQWQPTIGLISAGRNSRYGHPHQEVLDVAKEEKMIVYNTQSQGMLRYVYQEKHGHFEVSYHDPAGPKRTN</sequence>
<dbReference type="SUPFAM" id="SSF56281">
    <property type="entry name" value="Metallo-hydrolase/oxidoreductase"/>
    <property type="match status" value="1"/>
</dbReference>
<reference evidence="9 10" key="1">
    <citation type="submission" date="2020-02" db="EMBL/GenBank/DDBJ databases">
        <title>Fructobacillus sp. isolated from paper mulberry of Taiwan.</title>
        <authorList>
            <person name="Lin S.-T."/>
        </authorList>
    </citation>
    <scope>NUCLEOTIDE SEQUENCE [LARGE SCALE GENOMIC DNA]</scope>
    <source>
        <strain evidence="9 10">M1-10</strain>
    </source>
</reference>
<dbReference type="PANTHER" id="PTHR30619:SF7">
    <property type="entry name" value="BETA-LACTAMASE DOMAIN PROTEIN"/>
    <property type="match status" value="1"/>
</dbReference>
<keyword evidence="5 6" id="KW-0472">Membrane</keyword>
<dbReference type="Pfam" id="PF03772">
    <property type="entry name" value="Competence"/>
    <property type="match status" value="1"/>
</dbReference>
<proteinExistence type="predicted"/>
<evidence type="ECO:0000256" key="1">
    <source>
        <dbReference type="ARBA" id="ARBA00004651"/>
    </source>
</evidence>
<dbReference type="InterPro" id="IPR004477">
    <property type="entry name" value="ComEC_N"/>
</dbReference>
<comment type="subcellular location">
    <subcellularLocation>
        <location evidence="1">Cell membrane</location>
        <topology evidence="1">Multi-pass membrane protein</topology>
    </subcellularLocation>
</comment>
<feature type="transmembrane region" description="Helical" evidence="6">
    <location>
        <begin position="466"/>
        <end position="484"/>
    </location>
</feature>
<dbReference type="InterPro" id="IPR004797">
    <property type="entry name" value="Competence_ComEC/Rec2"/>
</dbReference>
<comment type="caution">
    <text evidence="9">The sequence shown here is derived from an EMBL/GenBank/DDBJ whole genome shotgun (WGS) entry which is preliminary data.</text>
</comment>
<feature type="transmembrane region" description="Helical" evidence="6">
    <location>
        <begin position="316"/>
        <end position="348"/>
    </location>
</feature>
<evidence type="ECO:0000259" key="8">
    <source>
        <dbReference type="Pfam" id="PF03772"/>
    </source>
</evidence>
<feature type="transmembrane region" description="Helical" evidence="6">
    <location>
        <begin position="354"/>
        <end position="371"/>
    </location>
</feature>
<keyword evidence="10" id="KW-1185">Reference proteome</keyword>
<feature type="transmembrane region" description="Helical" evidence="6">
    <location>
        <begin position="272"/>
        <end position="295"/>
    </location>
</feature>
<name>A0ABS5QSI0_9LACO</name>
<dbReference type="NCBIfam" id="TIGR00361">
    <property type="entry name" value="ComEC_Rec2"/>
    <property type="match status" value="1"/>
</dbReference>
<protein>
    <submittedName>
        <fullName evidence="9">DNA internalization-related competence protein ComEC/Rec2</fullName>
    </submittedName>
</protein>
<feature type="transmembrane region" description="Helical" evidence="6">
    <location>
        <begin position="231"/>
        <end position="252"/>
    </location>
</feature>
<dbReference type="Pfam" id="PF00753">
    <property type="entry name" value="Lactamase_B"/>
    <property type="match status" value="1"/>
</dbReference>
<keyword evidence="3 6" id="KW-0812">Transmembrane</keyword>
<feature type="transmembrane region" description="Helical" evidence="6">
    <location>
        <begin position="436"/>
        <end position="459"/>
    </location>
</feature>